<name>A0AAW1TL48_9CUCU</name>
<evidence type="ECO:0000256" key="1">
    <source>
        <dbReference type="SAM" id="MobiDB-lite"/>
    </source>
</evidence>
<evidence type="ECO:0000313" key="2">
    <source>
        <dbReference type="EMBL" id="KAK9871354.1"/>
    </source>
</evidence>
<feature type="compositionally biased region" description="Basic residues" evidence="1">
    <location>
        <begin position="115"/>
        <end position="126"/>
    </location>
</feature>
<feature type="region of interest" description="Disordered" evidence="1">
    <location>
        <begin position="98"/>
        <end position="126"/>
    </location>
</feature>
<accession>A0AAW1TL48</accession>
<gene>
    <name evidence="2" type="ORF">WA026_011620</name>
</gene>
<sequence length="126" mass="14221">MEIPTKLGNVVENQVSGDSRTGVSKIEMENKFQDGKSNAEKSIYTNFNMGVSEPVYNTKEQSINFLTNTNSEPCSSSHTTFRKNNFSKNTFFSKNKKHPLRRIGGSTDGVSKVEKLKKKKRLVKKL</sequence>
<dbReference type="Proteomes" id="UP001431783">
    <property type="component" value="Unassembled WGS sequence"/>
</dbReference>
<proteinExistence type="predicted"/>
<comment type="caution">
    <text evidence="2">The sequence shown here is derived from an EMBL/GenBank/DDBJ whole genome shotgun (WGS) entry which is preliminary data.</text>
</comment>
<organism evidence="2 3">
    <name type="scientific">Henosepilachna vigintioctopunctata</name>
    <dbReference type="NCBI Taxonomy" id="420089"/>
    <lineage>
        <taxon>Eukaryota</taxon>
        <taxon>Metazoa</taxon>
        <taxon>Ecdysozoa</taxon>
        <taxon>Arthropoda</taxon>
        <taxon>Hexapoda</taxon>
        <taxon>Insecta</taxon>
        <taxon>Pterygota</taxon>
        <taxon>Neoptera</taxon>
        <taxon>Endopterygota</taxon>
        <taxon>Coleoptera</taxon>
        <taxon>Polyphaga</taxon>
        <taxon>Cucujiformia</taxon>
        <taxon>Coccinelloidea</taxon>
        <taxon>Coccinellidae</taxon>
        <taxon>Epilachninae</taxon>
        <taxon>Epilachnini</taxon>
        <taxon>Henosepilachna</taxon>
    </lineage>
</organism>
<protein>
    <submittedName>
        <fullName evidence="2">Uncharacterized protein</fullName>
    </submittedName>
</protein>
<dbReference type="EMBL" id="JARQZJ010000005">
    <property type="protein sequence ID" value="KAK9871354.1"/>
    <property type="molecule type" value="Genomic_DNA"/>
</dbReference>
<reference evidence="2 3" key="1">
    <citation type="submission" date="2023-03" db="EMBL/GenBank/DDBJ databases">
        <title>Genome insight into feeding habits of ladybird beetles.</title>
        <authorList>
            <person name="Li H.-S."/>
            <person name="Huang Y.-H."/>
            <person name="Pang H."/>
        </authorList>
    </citation>
    <scope>NUCLEOTIDE SEQUENCE [LARGE SCALE GENOMIC DNA]</scope>
    <source>
        <strain evidence="2">SYSU_2023b</strain>
        <tissue evidence="2">Whole body</tissue>
    </source>
</reference>
<keyword evidence="3" id="KW-1185">Reference proteome</keyword>
<evidence type="ECO:0000313" key="3">
    <source>
        <dbReference type="Proteomes" id="UP001431783"/>
    </source>
</evidence>
<dbReference type="AlphaFoldDB" id="A0AAW1TL48"/>